<comment type="similarity">
    <text evidence="1">Belongs to the universal stress protein A family.</text>
</comment>
<keyword evidence="5" id="KW-1185">Reference proteome</keyword>
<evidence type="ECO:0000259" key="3">
    <source>
        <dbReference type="Pfam" id="PF00582"/>
    </source>
</evidence>
<dbReference type="InterPro" id="IPR014729">
    <property type="entry name" value="Rossmann-like_a/b/a_fold"/>
</dbReference>
<dbReference type="PANTHER" id="PTHR46268">
    <property type="entry name" value="STRESS RESPONSE PROTEIN NHAX"/>
    <property type="match status" value="1"/>
</dbReference>
<dbReference type="Gene3D" id="3.40.50.620">
    <property type="entry name" value="HUPs"/>
    <property type="match status" value="1"/>
</dbReference>
<evidence type="ECO:0000256" key="1">
    <source>
        <dbReference type="ARBA" id="ARBA00008791"/>
    </source>
</evidence>
<keyword evidence="2" id="KW-1133">Transmembrane helix</keyword>
<feature type="transmembrane region" description="Helical" evidence="2">
    <location>
        <begin position="6"/>
        <end position="25"/>
    </location>
</feature>
<dbReference type="EMBL" id="AP022586">
    <property type="protein sequence ID" value="BBY17474.1"/>
    <property type="molecule type" value="Genomic_DNA"/>
</dbReference>
<dbReference type="PRINTS" id="PR01438">
    <property type="entry name" value="UNVRSLSTRESS"/>
</dbReference>
<dbReference type="CDD" id="cd00293">
    <property type="entry name" value="USP-like"/>
    <property type="match status" value="1"/>
</dbReference>
<keyword evidence="2" id="KW-0812">Transmembrane</keyword>
<name>A0AAD1MSS6_9MYCO</name>
<feature type="domain" description="UspA" evidence="3">
    <location>
        <begin position="77"/>
        <end position="202"/>
    </location>
</feature>
<evidence type="ECO:0000313" key="5">
    <source>
        <dbReference type="Proteomes" id="UP000466607"/>
    </source>
</evidence>
<protein>
    <recommendedName>
        <fullName evidence="3">UspA domain-containing protein</fullName>
    </recommendedName>
</protein>
<reference evidence="4 5" key="1">
    <citation type="journal article" date="2019" name="Emerg. Microbes Infect.">
        <title>Comprehensive subspecies identification of 175 nontuberculous mycobacteria species based on 7547 genomic profiles.</title>
        <authorList>
            <person name="Matsumoto Y."/>
            <person name="Kinjo T."/>
            <person name="Motooka D."/>
            <person name="Nabeya D."/>
            <person name="Jung N."/>
            <person name="Uechi K."/>
            <person name="Horii T."/>
            <person name="Iida T."/>
            <person name="Fujita J."/>
            <person name="Nakamura S."/>
        </authorList>
    </citation>
    <scope>NUCLEOTIDE SEQUENCE [LARGE SCALE GENOMIC DNA]</scope>
    <source>
        <strain evidence="4 5">JCM 17423</strain>
    </source>
</reference>
<proteinExistence type="inferred from homology"/>
<dbReference type="RefSeq" id="WP_134054170.1">
    <property type="nucleotide sequence ID" value="NZ_AP022586.1"/>
</dbReference>
<evidence type="ECO:0000313" key="4">
    <source>
        <dbReference type="EMBL" id="BBY17474.1"/>
    </source>
</evidence>
<dbReference type="Pfam" id="PF00582">
    <property type="entry name" value="Usp"/>
    <property type="match status" value="1"/>
</dbReference>
<dbReference type="AlphaFoldDB" id="A0AAD1MSS6"/>
<gene>
    <name evidence="4" type="ORF">MLIT_30660</name>
</gene>
<dbReference type="SUPFAM" id="SSF52402">
    <property type="entry name" value="Adenine nucleotide alpha hydrolases-like"/>
    <property type="match status" value="1"/>
</dbReference>
<evidence type="ECO:0000256" key="2">
    <source>
        <dbReference type="SAM" id="Phobius"/>
    </source>
</evidence>
<organism evidence="4 5">
    <name type="scientific">Mycolicibacterium litorale</name>
    <dbReference type="NCBI Taxonomy" id="758802"/>
    <lineage>
        <taxon>Bacteria</taxon>
        <taxon>Bacillati</taxon>
        <taxon>Actinomycetota</taxon>
        <taxon>Actinomycetes</taxon>
        <taxon>Mycobacteriales</taxon>
        <taxon>Mycobacteriaceae</taxon>
        <taxon>Mycolicibacterium</taxon>
    </lineage>
</organism>
<dbReference type="InterPro" id="IPR006016">
    <property type="entry name" value="UspA"/>
</dbReference>
<dbReference type="Proteomes" id="UP000466607">
    <property type="component" value="Chromosome"/>
</dbReference>
<accession>A0AAD1MSS6</accession>
<dbReference type="PANTHER" id="PTHR46268:SF6">
    <property type="entry name" value="UNIVERSAL STRESS PROTEIN UP12"/>
    <property type="match status" value="1"/>
</dbReference>
<sequence length="212" mass="22407">MNTTTIVIVIVAWLSIGLLSGLWMARRGYDPLWVLVALPLGLLFLPIAVERVSRRPAVARSGAAGIRHPKSTTDGTTVLVGLDGSAESEQALATVLRLLGSSRALLVLVEVVHFEAIEKADRADLDAASGRLAAATARIGDNHAVHTEVLAGAPGPALRQFAREQDGDLLVIGRRGRGLSRHLLGSVSADLVENSSVPVLVVGRTREHFSVP</sequence>
<dbReference type="InterPro" id="IPR006015">
    <property type="entry name" value="Universal_stress_UspA"/>
</dbReference>
<feature type="transmembrane region" description="Helical" evidence="2">
    <location>
        <begin position="32"/>
        <end position="49"/>
    </location>
</feature>
<keyword evidence="2" id="KW-0472">Membrane</keyword>